<dbReference type="AlphaFoldDB" id="A0A0D1CQ34"/>
<evidence type="ECO:0000256" key="4">
    <source>
        <dbReference type="ARBA" id="ARBA00022617"/>
    </source>
</evidence>
<keyword evidence="3" id="KW-0813">Transport</keyword>
<evidence type="ECO:0000256" key="3">
    <source>
        <dbReference type="ARBA" id="ARBA00022448"/>
    </source>
</evidence>
<evidence type="ECO:0000256" key="10">
    <source>
        <dbReference type="ARBA" id="ARBA00023136"/>
    </source>
</evidence>
<evidence type="ECO:0000256" key="2">
    <source>
        <dbReference type="ARBA" id="ARBA00004141"/>
    </source>
</evidence>
<organism evidence="14 15">
    <name type="scientific">Mycosarcoma maydis</name>
    <name type="common">Corn smut fungus</name>
    <name type="synonym">Ustilago maydis</name>
    <dbReference type="NCBI Taxonomy" id="5270"/>
    <lineage>
        <taxon>Eukaryota</taxon>
        <taxon>Fungi</taxon>
        <taxon>Dikarya</taxon>
        <taxon>Basidiomycota</taxon>
        <taxon>Ustilaginomycotina</taxon>
        <taxon>Ustilaginomycetes</taxon>
        <taxon>Ustilaginales</taxon>
        <taxon>Ustilaginaceae</taxon>
        <taxon>Mycosarcoma</taxon>
    </lineage>
</organism>
<feature type="compositionally biased region" description="Polar residues" evidence="11">
    <location>
        <begin position="1"/>
        <end position="21"/>
    </location>
</feature>
<feature type="transmembrane region" description="Helical" evidence="12">
    <location>
        <begin position="226"/>
        <end position="244"/>
    </location>
</feature>
<dbReference type="OrthoDB" id="432881at2759"/>
<name>A0A0D1CQ34_MYCMD</name>
<dbReference type="PANTHER" id="PTHR15422:SF45">
    <property type="entry name" value="CYTOCHROME B561 DOMAIN-CONTAINING PROTEIN"/>
    <property type="match status" value="1"/>
</dbReference>
<dbReference type="GO" id="GO:0046872">
    <property type="term" value="F:metal ion binding"/>
    <property type="evidence" value="ECO:0007669"/>
    <property type="project" value="UniProtKB-KW"/>
</dbReference>
<evidence type="ECO:0000259" key="13">
    <source>
        <dbReference type="PROSITE" id="PS50939"/>
    </source>
</evidence>
<evidence type="ECO:0000313" key="14">
    <source>
        <dbReference type="EMBL" id="KIS68743.1"/>
    </source>
</evidence>
<keyword evidence="7" id="KW-0249">Electron transport</keyword>
<dbReference type="SMART" id="SM00665">
    <property type="entry name" value="B561"/>
    <property type="match status" value="1"/>
</dbReference>
<protein>
    <recommendedName>
        <fullName evidence="13">Cytochrome b561 domain-containing protein</fullName>
    </recommendedName>
</protein>
<dbReference type="Proteomes" id="UP000000561">
    <property type="component" value="Chromosome 8"/>
</dbReference>
<keyword evidence="4" id="KW-0349">Heme</keyword>
<dbReference type="EMBL" id="CM003147">
    <property type="protein sequence ID" value="KIS68743.1"/>
    <property type="molecule type" value="Genomic_DNA"/>
</dbReference>
<dbReference type="CDD" id="cd08761">
    <property type="entry name" value="Cyt_b561_CYB561D2_like"/>
    <property type="match status" value="1"/>
</dbReference>
<sequence>MLQGRASEQGSTTQPLLTTTNDDYHHHETDALITPLDMVRHENVSRHAVGVQVSALLFVVVVWSIVFSTMSILSLPLFGYHPLIQSFTILLLLQAIVVLQRTTPSQPAAKKSAFTAHQWINLILVLPLFTAGASIMWYLHDQPASAHFISYHGILGTAVVIAAWVQAAFGAASVWWKGKLVGGENKGKALWKWHRLSGYVLIALFLLTAVLGVVETTWGKRNARPIQKGVTVVTLSLAAFAMLIRVQKSKLPKL</sequence>
<evidence type="ECO:0000256" key="12">
    <source>
        <dbReference type="SAM" id="Phobius"/>
    </source>
</evidence>
<evidence type="ECO:0000256" key="7">
    <source>
        <dbReference type="ARBA" id="ARBA00022982"/>
    </source>
</evidence>
<keyword evidence="5 12" id="KW-0812">Transmembrane</keyword>
<dbReference type="KEGG" id="uma:UMAG_10835"/>
<dbReference type="InterPro" id="IPR045150">
    <property type="entry name" value="CYB561D1/2"/>
</dbReference>
<keyword evidence="10 12" id="KW-0472">Membrane</keyword>
<evidence type="ECO:0000256" key="6">
    <source>
        <dbReference type="ARBA" id="ARBA00022723"/>
    </source>
</evidence>
<comment type="cofactor">
    <cofactor evidence="1">
        <name>heme b</name>
        <dbReference type="ChEBI" id="CHEBI:60344"/>
    </cofactor>
</comment>
<feature type="transmembrane region" description="Helical" evidence="12">
    <location>
        <begin position="119"/>
        <end position="139"/>
    </location>
</feature>
<evidence type="ECO:0000256" key="5">
    <source>
        <dbReference type="ARBA" id="ARBA00022692"/>
    </source>
</evidence>
<feature type="transmembrane region" description="Helical" evidence="12">
    <location>
        <begin position="79"/>
        <end position="99"/>
    </location>
</feature>
<evidence type="ECO:0000256" key="11">
    <source>
        <dbReference type="SAM" id="MobiDB-lite"/>
    </source>
</evidence>
<feature type="transmembrane region" description="Helical" evidence="12">
    <location>
        <begin position="151"/>
        <end position="176"/>
    </location>
</feature>
<dbReference type="InterPro" id="IPR006593">
    <property type="entry name" value="Cyt_b561/ferric_Rdtase_TM"/>
</dbReference>
<dbReference type="Gene3D" id="1.20.120.1770">
    <property type="match status" value="1"/>
</dbReference>
<feature type="transmembrane region" description="Helical" evidence="12">
    <location>
        <begin position="196"/>
        <end position="214"/>
    </location>
</feature>
<evidence type="ECO:0000256" key="1">
    <source>
        <dbReference type="ARBA" id="ARBA00001970"/>
    </source>
</evidence>
<dbReference type="PANTHER" id="PTHR15422">
    <property type="entry name" value="OS05G0565100 PROTEIN"/>
    <property type="match status" value="1"/>
</dbReference>
<comment type="subcellular location">
    <subcellularLocation>
        <location evidence="2">Membrane</location>
        <topology evidence="2">Multi-pass membrane protein</topology>
    </subcellularLocation>
</comment>
<dbReference type="RefSeq" id="XP_011389819.1">
    <property type="nucleotide sequence ID" value="XM_011391517.1"/>
</dbReference>
<feature type="domain" description="Cytochrome b561" evidence="13">
    <location>
        <begin position="48"/>
        <end position="251"/>
    </location>
</feature>
<dbReference type="GeneID" id="23566809"/>
<keyword evidence="8 12" id="KW-1133">Transmembrane helix</keyword>
<dbReference type="Pfam" id="PF03188">
    <property type="entry name" value="Cytochrom_B561"/>
    <property type="match status" value="1"/>
</dbReference>
<dbReference type="VEuPathDB" id="FungiDB:UMAG_10835"/>
<dbReference type="GO" id="GO:0016020">
    <property type="term" value="C:membrane"/>
    <property type="evidence" value="ECO:0007669"/>
    <property type="project" value="UniProtKB-SubCell"/>
</dbReference>
<dbReference type="InParanoid" id="A0A0D1CQ34"/>
<keyword evidence="15" id="KW-1185">Reference proteome</keyword>
<dbReference type="PROSITE" id="PS50939">
    <property type="entry name" value="CYTOCHROME_B561"/>
    <property type="match status" value="1"/>
</dbReference>
<feature type="region of interest" description="Disordered" evidence="11">
    <location>
        <begin position="1"/>
        <end position="22"/>
    </location>
</feature>
<gene>
    <name evidence="14" type="ORF">UMAG_10835</name>
</gene>
<evidence type="ECO:0000256" key="9">
    <source>
        <dbReference type="ARBA" id="ARBA00023004"/>
    </source>
</evidence>
<evidence type="ECO:0000256" key="8">
    <source>
        <dbReference type="ARBA" id="ARBA00022989"/>
    </source>
</evidence>
<keyword evidence="6" id="KW-0479">Metal-binding</keyword>
<evidence type="ECO:0000313" key="15">
    <source>
        <dbReference type="Proteomes" id="UP000000561"/>
    </source>
</evidence>
<accession>A0A0D1CQ34</accession>
<dbReference type="GO" id="GO:0140575">
    <property type="term" value="F:transmembrane monodehydroascorbate reductase activity"/>
    <property type="evidence" value="ECO:0007669"/>
    <property type="project" value="InterPro"/>
</dbReference>
<reference evidence="14 15" key="1">
    <citation type="journal article" date="2006" name="Nature">
        <title>Insights from the genome of the biotrophic fungal plant pathogen Ustilago maydis.</title>
        <authorList>
            <person name="Kamper J."/>
            <person name="Kahmann R."/>
            <person name="Bolker M."/>
            <person name="Ma L.J."/>
            <person name="Brefort T."/>
            <person name="Saville B.J."/>
            <person name="Banuett F."/>
            <person name="Kronstad J.W."/>
            <person name="Gold S.E."/>
            <person name="Muller O."/>
            <person name="Perlin M.H."/>
            <person name="Wosten H.A."/>
            <person name="de Vries R."/>
            <person name="Ruiz-Herrera J."/>
            <person name="Reynaga-Pena C.G."/>
            <person name="Snetselaar K."/>
            <person name="McCann M."/>
            <person name="Perez-Martin J."/>
            <person name="Feldbrugge M."/>
            <person name="Basse C.W."/>
            <person name="Steinberg G."/>
            <person name="Ibeas J.I."/>
            <person name="Holloman W."/>
            <person name="Guzman P."/>
            <person name="Farman M."/>
            <person name="Stajich J.E."/>
            <person name="Sentandreu R."/>
            <person name="Gonzalez-Prieto J.M."/>
            <person name="Kennell J.C."/>
            <person name="Molina L."/>
            <person name="Schirawski J."/>
            <person name="Mendoza-Mendoza A."/>
            <person name="Greilinger D."/>
            <person name="Munch K."/>
            <person name="Rossel N."/>
            <person name="Scherer M."/>
            <person name="Vranes M."/>
            <person name="Ladendorf O."/>
            <person name="Vincon V."/>
            <person name="Fuchs U."/>
            <person name="Sandrock B."/>
            <person name="Meng S."/>
            <person name="Ho E.C."/>
            <person name="Cahill M.J."/>
            <person name="Boyce K.J."/>
            <person name="Klose J."/>
            <person name="Klosterman S.J."/>
            <person name="Deelstra H.J."/>
            <person name="Ortiz-Castellanos L."/>
            <person name="Li W."/>
            <person name="Sanchez-Alonso P."/>
            <person name="Schreier P.H."/>
            <person name="Hauser-Hahn I."/>
            <person name="Vaupel M."/>
            <person name="Koopmann E."/>
            <person name="Friedrich G."/>
            <person name="Voss H."/>
            <person name="Schluter T."/>
            <person name="Margolis J."/>
            <person name="Platt D."/>
            <person name="Swimmer C."/>
            <person name="Gnirke A."/>
            <person name="Chen F."/>
            <person name="Vysotskaia V."/>
            <person name="Mannhaupt G."/>
            <person name="Guldener U."/>
            <person name="Munsterkotter M."/>
            <person name="Haase D."/>
            <person name="Oesterheld M."/>
            <person name="Mewes H.W."/>
            <person name="Mauceli E.W."/>
            <person name="DeCaprio D."/>
            <person name="Wade C.M."/>
            <person name="Butler J."/>
            <person name="Young S."/>
            <person name="Jaffe D.B."/>
            <person name="Calvo S."/>
            <person name="Nusbaum C."/>
            <person name="Galagan J."/>
            <person name="Birren B.W."/>
        </authorList>
    </citation>
    <scope>NUCLEOTIDE SEQUENCE [LARGE SCALE GENOMIC DNA]</scope>
    <source>
        <strain evidence="15">DSM 14603 / FGSC 9021 / UM521</strain>
    </source>
</reference>
<feature type="transmembrane region" description="Helical" evidence="12">
    <location>
        <begin position="48"/>
        <end position="73"/>
    </location>
</feature>
<keyword evidence="9" id="KW-0408">Iron</keyword>
<proteinExistence type="predicted"/>